<keyword evidence="1" id="KW-0472">Membrane</keyword>
<reference evidence="2" key="1">
    <citation type="submission" date="2019-10" db="EMBL/GenBank/DDBJ databases">
        <title>Draft genome sequence of Panacibacter sp. KCS-6.</title>
        <authorList>
            <person name="Yim K.J."/>
        </authorList>
    </citation>
    <scope>NUCLEOTIDE SEQUENCE</scope>
    <source>
        <strain evidence="2">KCS-6</strain>
    </source>
</reference>
<keyword evidence="1" id="KW-0812">Transmembrane</keyword>
<organism evidence="2 3">
    <name type="scientific">Limnovirga soli</name>
    <dbReference type="NCBI Taxonomy" id="2656915"/>
    <lineage>
        <taxon>Bacteria</taxon>
        <taxon>Pseudomonadati</taxon>
        <taxon>Bacteroidota</taxon>
        <taxon>Chitinophagia</taxon>
        <taxon>Chitinophagales</taxon>
        <taxon>Chitinophagaceae</taxon>
        <taxon>Limnovirga</taxon>
    </lineage>
</organism>
<comment type="caution">
    <text evidence="2">The sequence shown here is derived from an EMBL/GenBank/DDBJ whole genome shotgun (WGS) entry which is preliminary data.</text>
</comment>
<evidence type="ECO:0000256" key="1">
    <source>
        <dbReference type="SAM" id="Phobius"/>
    </source>
</evidence>
<protein>
    <submittedName>
        <fullName evidence="2">Uncharacterized protein</fullName>
    </submittedName>
</protein>
<dbReference type="EMBL" id="WHPF01000006">
    <property type="protein sequence ID" value="NNV55591.1"/>
    <property type="molecule type" value="Genomic_DNA"/>
</dbReference>
<feature type="transmembrane region" description="Helical" evidence="1">
    <location>
        <begin position="71"/>
        <end position="93"/>
    </location>
</feature>
<keyword evidence="1" id="KW-1133">Transmembrane helix</keyword>
<dbReference type="RefSeq" id="WP_171607529.1">
    <property type="nucleotide sequence ID" value="NZ_WHPF01000006.1"/>
</dbReference>
<name>A0A8J8FGT9_9BACT</name>
<evidence type="ECO:0000313" key="3">
    <source>
        <dbReference type="Proteomes" id="UP000598971"/>
    </source>
</evidence>
<accession>A0A8J8FGT9</accession>
<feature type="transmembrane region" description="Helical" evidence="1">
    <location>
        <begin position="165"/>
        <end position="186"/>
    </location>
</feature>
<sequence>MELDELKILWKDKQPLMQVVKSELDFSQMLGKKTKSITGKLKRSLWIEIGFCITFLVAFAIISIQTKYPSIRMYFGIFAFVFVLFIVVLFALLKKINKLTGSILPVKVNLQQMAGILKEFVKRYFQLTMALIPISLGVSFLLGYNDATLYNPSANEPLVITMSKLPWVIAFLLVYIIGLCIGMYYFTRWYLKKLYGNHIQQLDVLIKELDD</sequence>
<feature type="transmembrane region" description="Helical" evidence="1">
    <location>
        <begin position="45"/>
        <end position="65"/>
    </location>
</feature>
<proteinExistence type="predicted"/>
<feature type="transmembrane region" description="Helical" evidence="1">
    <location>
        <begin position="124"/>
        <end position="145"/>
    </location>
</feature>
<dbReference type="Proteomes" id="UP000598971">
    <property type="component" value="Unassembled WGS sequence"/>
</dbReference>
<dbReference type="AlphaFoldDB" id="A0A8J8FGT9"/>
<evidence type="ECO:0000313" key="2">
    <source>
        <dbReference type="EMBL" id="NNV55591.1"/>
    </source>
</evidence>
<keyword evidence="3" id="KW-1185">Reference proteome</keyword>
<gene>
    <name evidence="2" type="ORF">GD597_08985</name>
</gene>